<dbReference type="KEGG" id="sfic:EIZ62_15350"/>
<name>A0A6I6FRT7_9ACTN</name>
<evidence type="ECO:0000313" key="2">
    <source>
        <dbReference type="Proteomes" id="UP000422572"/>
    </source>
</evidence>
<accession>A0A6I6FRT7</accession>
<dbReference type="OrthoDB" id="6681382at2"/>
<reference evidence="1 2" key="1">
    <citation type="submission" date="2018-12" db="EMBL/GenBank/DDBJ databases">
        <title>Complete genome sequence of Streptomyces ficellus NRRL8067, the producer of ficellomycin, feldamycin and nojirimycin.</title>
        <authorList>
            <person name="Zhang H."/>
            <person name="Yue R."/>
            <person name="Liu Y."/>
            <person name="Li M."/>
            <person name="Mu H."/>
            <person name="Zhang J."/>
        </authorList>
    </citation>
    <scope>NUCLEOTIDE SEQUENCE [LARGE SCALE GENOMIC DNA]</scope>
    <source>
        <strain evidence="1 2">NRRL 8067</strain>
    </source>
</reference>
<proteinExistence type="predicted"/>
<evidence type="ECO:0000313" key="1">
    <source>
        <dbReference type="EMBL" id="QGV79466.1"/>
    </source>
</evidence>
<dbReference type="Pfam" id="PF10014">
    <property type="entry name" value="2OG-Fe_Oxy_2"/>
    <property type="match status" value="1"/>
</dbReference>
<gene>
    <name evidence="1" type="ORF">EIZ62_15350</name>
</gene>
<keyword evidence="2" id="KW-1185">Reference proteome</keyword>
<evidence type="ECO:0008006" key="3">
    <source>
        <dbReference type="Google" id="ProtNLM"/>
    </source>
</evidence>
<dbReference type="Proteomes" id="UP000422572">
    <property type="component" value="Chromosome"/>
</dbReference>
<sequence>MTTATAPLAAPAFAVPAHPVALDAVRALAGPGGHLMPSAALSALAGVDADDWTRFAAHWDELTLDTYMADGGTYRYRRYGQFELDAVTGELTRLPHAPYRQESDVNPLNGGIERVFDPLTESFAGDPLLRSVLTELGRVFSAVEEGATTTWNVKLHPYRINASADQQGQPAPEGRHRDGVTFITSLMIGRTNVTGGESGVYTDAGEHLLTTTLSEPGDLLLGDDRRTLHSVTPVQPADPALAAHRDVLVIAYTAR</sequence>
<organism evidence="1 2">
    <name type="scientific">Streptomyces ficellus</name>
    <dbReference type="NCBI Taxonomy" id="1977088"/>
    <lineage>
        <taxon>Bacteria</taxon>
        <taxon>Bacillati</taxon>
        <taxon>Actinomycetota</taxon>
        <taxon>Actinomycetes</taxon>
        <taxon>Kitasatosporales</taxon>
        <taxon>Streptomycetaceae</taxon>
        <taxon>Streptomyces</taxon>
    </lineage>
</organism>
<dbReference type="InterPro" id="IPR018724">
    <property type="entry name" value="2OG-Fe_dioxygenase"/>
</dbReference>
<dbReference type="RefSeq" id="WP_156693211.1">
    <property type="nucleotide sequence ID" value="NZ_CP034279.1"/>
</dbReference>
<dbReference type="Gene3D" id="2.60.120.620">
    <property type="entry name" value="q2cbj1_9rhob like domain"/>
    <property type="match status" value="1"/>
</dbReference>
<dbReference type="AlphaFoldDB" id="A0A6I6FRT7"/>
<dbReference type="EMBL" id="CP034279">
    <property type="protein sequence ID" value="QGV79466.1"/>
    <property type="molecule type" value="Genomic_DNA"/>
</dbReference>
<dbReference type="GO" id="GO:0051213">
    <property type="term" value="F:dioxygenase activity"/>
    <property type="evidence" value="ECO:0007669"/>
    <property type="project" value="InterPro"/>
</dbReference>
<protein>
    <recommendedName>
        <fullName evidence="3">2OG-Fe dioxygenase family protein</fullName>
    </recommendedName>
</protein>